<dbReference type="AlphaFoldDB" id="E7GDL6"/>
<dbReference type="GO" id="GO:0006261">
    <property type="term" value="P:DNA-templated DNA replication"/>
    <property type="evidence" value="ECO:0007669"/>
    <property type="project" value="TreeGrafter"/>
</dbReference>
<dbReference type="OrthoDB" id="9775929at2"/>
<dbReference type="InterPro" id="IPR008921">
    <property type="entry name" value="DNA_pol3_clamp-load_cplx_C"/>
</dbReference>
<evidence type="ECO:0000256" key="6">
    <source>
        <dbReference type="ARBA" id="ARBA00022932"/>
    </source>
</evidence>
<dbReference type="GeneID" id="78228429"/>
<organism evidence="11 12">
    <name type="scientific">Coprobacillus cateniformis</name>
    <dbReference type="NCBI Taxonomy" id="100884"/>
    <lineage>
        <taxon>Bacteria</taxon>
        <taxon>Bacillati</taxon>
        <taxon>Bacillota</taxon>
        <taxon>Erysipelotrichia</taxon>
        <taxon>Erysipelotrichales</taxon>
        <taxon>Coprobacillaceae</taxon>
        <taxon>Coprobacillus</taxon>
    </lineage>
</organism>
<evidence type="ECO:0000313" key="12">
    <source>
        <dbReference type="Proteomes" id="UP000003157"/>
    </source>
</evidence>
<evidence type="ECO:0000256" key="5">
    <source>
        <dbReference type="ARBA" id="ARBA00022705"/>
    </source>
</evidence>
<evidence type="ECO:0000256" key="4">
    <source>
        <dbReference type="ARBA" id="ARBA00022695"/>
    </source>
</evidence>
<dbReference type="EMBL" id="ADKX01000042">
    <property type="protein sequence ID" value="EFW03873.1"/>
    <property type="molecule type" value="Genomic_DNA"/>
</dbReference>
<dbReference type="Pfam" id="PF21694">
    <property type="entry name" value="DNA_pol3_delta_C"/>
    <property type="match status" value="1"/>
</dbReference>
<proteinExistence type="inferred from homology"/>
<keyword evidence="3" id="KW-0808">Transferase</keyword>
<evidence type="ECO:0000313" key="11">
    <source>
        <dbReference type="EMBL" id="EFW03873.1"/>
    </source>
</evidence>
<dbReference type="Gene3D" id="1.20.272.10">
    <property type="match status" value="1"/>
</dbReference>
<evidence type="ECO:0000259" key="9">
    <source>
        <dbReference type="Pfam" id="PF06144"/>
    </source>
</evidence>
<dbReference type="STRING" id="100884.GCA_000269565_00522"/>
<dbReference type="Gene3D" id="1.10.8.60">
    <property type="match status" value="1"/>
</dbReference>
<comment type="catalytic activity">
    <reaction evidence="8">
        <text>DNA(n) + a 2'-deoxyribonucleoside 5'-triphosphate = DNA(n+1) + diphosphate</text>
        <dbReference type="Rhea" id="RHEA:22508"/>
        <dbReference type="Rhea" id="RHEA-COMP:17339"/>
        <dbReference type="Rhea" id="RHEA-COMP:17340"/>
        <dbReference type="ChEBI" id="CHEBI:33019"/>
        <dbReference type="ChEBI" id="CHEBI:61560"/>
        <dbReference type="ChEBI" id="CHEBI:173112"/>
        <dbReference type="EC" id="2.7.7.7"/>
    </reaction>
</comment>
<dbReference type="GO" id="GO:0003677">
    <property type="term" value="F:DNA binding"/>
    <property type="evidence" value="ECO:0007669"/>
    <property type="project" value="InterPro"/>
</dbReference>
<dbReference type="InterPro" id="IPR005790">
    <property type="entry name" value="DNA_polIII_delta"/>
</dbReference>
<evidence type="ECO:0000259" key="10">
    <source>
        <dbReference type="Pfam" id="PF21694"/>
    </source>
</evidence>
<comment type="caution">
    <text evidence="11">The sequence shown here is derived from an EMBL/GenBank/DDBJ whole genome shotgun (WGS) entry which is preliminary data.</text>
</comment>
<dbReference type="eggNOG" id="COG1466">
    <property type="taxonomic scope" value="Bacteria"/>
</dbReference>
<reference evidence="11 12" key="1">
    <citation type="submission" date="2010-12" db="EMBL/GenBank/DDBJ databases">
        <title>The Genome Sequence of Coprobacillus sp. strain 29_1.</title>
        <authorList>
            <consortium name="The Broad Institute Genome Sequencing Platform"/>
            <person name="Earl A."/>
            <person name="Ward D."/>
            <person name="Feldgarden M."/>
            <person name="Gevers D."/>
            <person name="Daigneault M."/>
            <person name="Sibley C.D."/>
            <person name="White A."/>
            <person name="Strauss J."/>
            <person name="Allen-Vercoe E."/>
            <person name="Young S.K."/>
            <person name="Zeng Q."/>
            <person name="Gargeya S."/>
            <person name="Fitzgerald M."/>
            <person name="Haas B."/>
            <person name="Abouelleil A."/>
            <person name="Alvarado L."/>
            <person name="Arachchi H.M."/>
            <person name="Berlin A."/>
            <person name="Brown A."/>
            <person name="Chapman S.B."/>
            <person name="Chen Z."/>
            <person name="Dunbar C."/>
            <person name="Freedman E."/>
            <person name="Gearin G."/>
            <person name="Gellesch M."/>
            <person name="Goldberg J."/>
            <person name="Griggs A."/>
            <person name="Gujja S."/>
            <person name="Heilman E."/>
            <person name="Heiman D."/>
            <person name="Howarth C."/>
            <person name="Larson L."/>
            <person name="Lui A."/>
            <person name="MacDonald P.J.P."/>
            <person name="Mehta T."/>
            <person name="Montmayeur A."/>
            <person name="Murphy C."/>
            <person name="Neiman D."/>
            <person name="Pearson M."/>
            <person name="Priest M."/>
            <person name="Roberts A."/>
            <person name="Saif S."/>
            <person name="Shea T."/>
            <person name="Shenoy N."/>
            <person name="Sisk P."/>
            <person name="Stolte C."/>
            <person name="Sykes S."/>
            <person name="White J."/>
            <person name="Yandava C."/>
            <person name="Nusbaum C."/>
            <person name="Birren B."/>
        </authorList>
    </citation>
    <scope>NUCLEOTIDE SEQUENCE [LARGE SCALE GENOMIC DNA]</scope>
    <source>
        <strain evidence="11 12">29_1</strain>
    </source>
</reference>
<sequence>MNCVIYGEEKMLMEQKLAALKKQYRIHEEDMNVITYWCHETSISEMIEDALTPPFLTEYKMIIMKNPLFLTTQKQKDVNEEDIQMLMDYLSKENPTTIFVIYHDQKNFDERKKIVKKLRKDLRFIEVGKLDHHQLFKTTHQAIKKRGCEIDDDALELLLSRMPNDLLEISQEVNKLCLYSQHITRETIDIMVAKQVEENVFELTKAILNKETGKSIQIYKDLMMNNEEPIKLIVLIANSLRLLYQVKLLDRKGYNDQEIAKMLSLNPYRLKYVRQDGKDYDIQELLQKLDELSQLDVNIKTGKIDRFRGLELFLIRIGGQ</sequence>
<evidence type="ECO:0000256" key="1">
    <source>
        <dbReference type="ARBA" id="ARBA00012417"/>
    </source>
</evidence>
<feature type="domain" description="DNA polymerase III delta subunit-like C-terminal" evidence="10">
    <location>
        <begin position="197"/>
        <end position="316"/>
    </location>
</feature>
<dbReference type="Pfam" id="PF06144">
    <property type="entry name" value="DNA_pol3_delta"/>
    <property type="match status" value="1"/>
</dbReference>
<name>E7GDL6_9FIRM</name>
<dbReference type="NCBIfam" id="TIGR01128">
    <property type="entry name" value="holA"/>
    <property type="match status" value="1"/>
</dbReference>
<comment type="similarity">
    <text evidence="7">Belongs to the DNA polymerase HolA subunit family.</text>
</comment>
<keyword evidence="4" id="KW-0548">Nucleotidyltransferase</keyword>
<keyword evidence="12" id="KW-1185">Reference proteome</keyword>
<dbReference type="SUPFAM" id="SSF48019">
    <property type="entry name" value="post-AAA+ oligomerization domain-like"/>
    <property type="match status" value="1"/>
</dbReference>
<dbReference type="RefSeq" id="WP_008789946.1">
    <property type="nucleotide sequence ID" value="NZ_AKCB01000001.1"/>
</dbReference>
<dbReference type="SUPFAM" id="SSF52540">
    <property type="entry name" value="P-loop containing nucleoside triphosphate hydrolases"/>
    <property type="match status" value="1"/>
</dbReference>
<dbReference type="GO" id="GO:0003887">
    <property type="term" value="F:DNA-directed DNA polymerase activity"/>
    <property type="evidence" value="ECO:0007669"/>
    <property type="project" value="UniProtKB-KW"/>
</dbReference>
<protein>
    <recommendedName>
        <fullName evidence="2">DNA polymerase III subunit delta</fullName>
        <ecNumber evidence="1">2.7.7.7</ecNumber>
    </recommendedName>
</protein>
<keyword evidence="6" id="KW-0239">DNA-directed DNA polymerase</keyword>
<keyword evidence="5" id="KW-0235">DNA replication</keyword>
<dbReference type="InterPro" id="IPR048466">
    <property type="entry name" value="DNA_pol3_delta-like_C"/>
</dbReference>
<dbReference type="GO" id="GO:0009360">
    <property type="term" value="C:DNA polymerase III complex"/>
    <property type="evidence" value="ECO:0007669"/>
    <property type="project" value="InterPro"/>
</dbReference>
<dbReference type="Gene3D" id="3.40.50.300">
    <property type="entry name" value="P-loop containing nucleotide triphosphate hydrolases"/>
    <property type="match status" value="1"/>
</dbReference>
<evidence type="ECO:0000256" key="8">
    <source>
        <dbReference type="ARBA" id="ARBA00049244"/>
    </source>
</evidence>
<dbReference type="Proteomes" id="UP000003157">
    <property type="component" value="Unassembled WGS sequence"/>
</dbReference>
<evidence type="ECO:0000256" key="7">
    <source>
        <dbReference type="ARBA" id="ARBA00034754"/>
    </source>
</evidence>
<dbReference type="HOGENOM" id="CLU_044694_4_1_9"/>
<gene>
    <name evidence="11" type="ORF">HMPREF9488_02859</name>
</gene>
<dbReference type="EC" id="2.7.7.7" evidence="1"/>
<dbReference type="PANTHER" id="PTHR34388:SF1">
    <property type="entry name" value="DNA POLYMERASE III SUBUNIT DELTA"/>
    <property type="match status" value="1"/>
</dbReference>
<dbReference type="PANTHER" id="PTHR34388">
    <property type="entry name" value="DNA POLYMERASE III SUBUNIT DELTA"/>
    <property type="match status" value="1"/>
</dbReference>
<evidence type="ECO:0000256" key="2">
    <source>
        <dbReference type="ARBA" id="ARBA00017703"/>
    </source>
</evidence>
<accession>E7GDL6</accession>
<evidence type="ECO:0000256" key="3">
    <source>
        <dbReference type="ARBA" id="ARBA00022679"/>
    </source>
</evidence>
<dbReference type="InterPro" id="IPR027417">
    <property type="entry name" value="P-loop_NTPase"/>
</dbReference>
<feature type="domain" description="DNA polymerase III delta N-terminal" evidence="9">
    <location>
        <begin position="4"/>
        <end position="126"/>
    </location>
</feature>
<dbReference type="InterPro" id="IPR010372">
    <property type="entry name" value="DNA_pol3_delta_N"/>
</dbReference>